<proteinExistence type="predicted"/>
<dbReference type="HOGENOM" id="CLU_211259_0_0_1"/>
<evidence type="ECO:0000313" key="2">
    <source>
        <dbReference type="Proteomes" id="UP000054477"/>
    </source>
</evidence>
<keyword evidence="2" id="KW-1185">Reference proteome</keyword>
<organism evidence="1 2">
    <name type="scientific">Laccaria amethystina LaAM-08-1</name>
    <dbReference type="NCBI Taxonomy" id="1095629"/>
    <lineage>
        <taxon>Eukaryota</taxon>
        <taxon>Fungi</taxon>
        <taxon>Dikarya</taxon>
        <taxon>Basidiomycota</taxon>
        <taxon>Agaricomycotina</taxon>
        <taxon>Agaricomycetes</taxon>
        <taxon>Agaricomycetidae</taxon>
        <taxon>Agaricales</taxon>
        <taxon>Agaricineae</taxon>
        <taxon>Hydnangiaceae</taxon>
        <taxon>Laccaria</taxon>
    </lineage>
</organism>
<feature type="non-terminal residue" evidence="1">
    <location>
        <position position="58"/>
    </location>
</feature>
<reference evidence="1 2" key="1">
    <citation type="submission" date="2014-04" db="EMBL/GenBank/DDBJ databases">
        <authorList>
            <consortium name="DOE Joint Genome Institute"/>
            <person name="Kuo A."/>
            <person name="Kohler A."/>
            <person name="Nagy L.G."/>
            <person name="Floudas D."/>
            <person name="Copeland A."/>
            <person name="Barry K.W."/>
            <person name="Cichocki N."/>
            <person name="Veneault-Fourrey C."/>
            <person name="LaButti K."/>
            <person name="Lindquist E.A."/>
            <person name="Lipzen A."/>
            <person name="Lundell T."/>
            <person name="Morin E."/>
            <person name="Murat C."/>
            <person name="Sun H."/>
            <person name="Tunlid A."/>
            <person name="Henrissat B."/>
            <person name="Grigoriev I.V."/>
            <person name="Hibbett D.S."/>
            <person name="Martin F."/>
            <person name="Nordberg H.P."/>
            <person name="Cantor M.N."/>
            <person name="Hua S.X."/>
        </authorList>
    </citation>
    <scope>NUCLEOTIDE SEQUENCE [LARGE SCALE GENOMIC DNA]</scope>
    <source>
        <strain evidence="1 2">LaAM-08-1</strain>
    </source>
</reference>
<dbReference type="AlphaFoldDB" id="A0A0C9X0R4"/>
<dbReference type="OrthoDB" id="10405691at2759"/>
<name>A0A0C9X0R4_9AGAR</name>
<dbReference type="Proteomes" id="UP000054477">
    <property type="component" value="Unassembled WGS sequence"/>
</dbReference>
<evidence type="ECO:0000313" key="1">
    <source>
        <dbReference type="EMBL" id="KIK05675.1"/>
    </source>
</evidence>
<gene>
    <name evidence="1" type="ORF">K443DRAFT_74517</name>
</gene>
<accession>A0A0C9X0R4</accession>
<sequence length="58" mass="6297">MSTSNAGNRHEQLDGSSRKTVSACCLSLTERIAKVAPTANHCMIENIADEPLDFVHLI</sequence>
<dbReference type="EMBL" id="KN838558">
    <property type="protein sequence ID" value="KIK05675.1"/>
    <property type="molecule type" value="Genomic_DNA"/>
</dbReference>
<reference evidence="2" key="2">
    <citation type="submission" date="2015-01" db="EMBL/GenBank/DDBJ databases">
        <title>Evolutionary Origins and Diversification of the Mycorrhizal Mutualists.</title>
        <authorList>
            <consortium name="DOE Joint Genome Institute"/>
            <consortium name="Mycorrhizal Genomics Consortium"/>
            <person name="Kohler A."/>
            <person name="Kuo A."/>
            <person name="Nagy L.G."/>
            <person name="Floudas D."/>
            <person name="Copeland A."/>
            <person name="Barry K.W."/>
            <person name="Cichocki N."/>
            <person name="Veneault-Fourrey C."/>
            <person name="LaButti K."/>
            <person name="Lindquist E.A."/>
            <person name="Lipzen A."/>
            <person name="Lundell T."/>
            <person name="Morin E."/>
            <person name="Murat C."/>
            <person name="Riley R."/>
            <person name="Ohm R."/>
            <person name="Sun H."/>
            <person name="Tunlid A."/>
            <person name="Henrissat B."/>
            <person name="Grigoriev I.V."/>
            <person name="Hibbett D.S."/>
            <person name="Martin F."/>
        </authorList>
    </citation>
    <scope>NUCLEOTIDE SEQUENCE [LARGE SCALE GENOMIC DNA]</scope>
    <source>
        <strain evidence="2">LaAM-08-1</strain>
    </source>
</reference>
<protein>
    <submittedName>
        <fullName evidence="1">Uncharacterized protein</fullName>
    </submittedName>
</protein>